<evidence type="ECO:0000313" key="1">
    <source>
        <dbReference type="EMBL" id="KAL3579332.1"/>
    </source>
</evidence>
<accession>A0ACC4BLT6</accession>
<keyword evidence="2" id="KW-1185">Reference proteome</keyword>
<protein>
    <submittedName>
        <fullName evidence="1">Uncharacterized protein</fullName>
    </submittedName>
</protein>
<reference evidence="1 2" key="1">
    <citation type="journal article" date="2024" name="Plant Biotechnol. J.">
        <title>Genome and CRISPR/Cas9 system of a widespread forest tree (Populus alba) in the world.</title>
        <authorList>
            <person name="Liu Y.J."/>
            <person name="Jiang P.F."/>
            <person name="Han X.M."/>
            <person name="Li X.Y."/>
            <person name="Wang H.M."/>
            <person name="Wang Y.J."/>
            <person name="Wang X.X."/>
            <person name="Zeng Q.Y."/>
        </authorList>
    </citation>
    <scope>NUCLEOTIDE SEQUENCE [LARGE SCALE GENOMIC DNA]</scope>
    <source>
        <strain evidence="2">cv. PAL-ZL1</strain>
    </source>
</reference>
<comment type="caution">
    <text evidence="1">The sequence shown here is derived from an EMBL/GenBank/DDBJ whole genome shotgun (WGS) entry which is preliminary data.</text>
</comment>
<gene>
    <name evidence="1" type="ORF">D5086_020836</name>
</gene>
<name>A0ACC4BLT6_POPAL</name>
<proteinExistence type="predicted"/>
<evidence type="ECO:0000313" key="2">
    <source>
        <dbReference type="Proteomes" id="UP000309997"/>
    </source>
</evidence>
<organism evidence="1 2">
    <name type="scientific">Populus alba</name>
    <name type="common">White poplar</name>
    <dbReference type="NCBI Taxonomy" id="43335"/>
    <lineage>
        <taxon>Eukaryota</taxon>
        <taxon>Viridiplantae</taxon>
        <taxon>Streptophyta</taxon>
        <taxon>Embryophyta</taxon>
        <taxon>Tracheophyta</taxon>
        <taxon>Spermatophyta</taxon>
        <taxon>Magnoliopsida</taxon>
        <taxon>eudicotyledons</taxon>
        <taxon>Gunneridae</taxon>
        <taxon>Pentapetalae</taxon>
        <taxon>rosids</taxon>
        <taxon>fabids</taxon>
        <taxon>Malpighiales</taxon>
        <taxon>Salicaceae</taxon>
        <taxon>Saliceae</taxon>
        <taxon>Populus</taxon>
    </lineage>
</organism>
<sequence length="81" mass="9416">MEPNRHPFFSYKNMTDKEESSGPNQRINSRRAQAYKHWTLETLLSDMVELARGGNGFEVVPGEVDLLPREHSYFSSKEKED</sequence>
<dbReference type="EMBL" id="RCHU02000010">
    <property type="protein sequence ID" value="KAL3579332.1"/>
    <property type="molecule type" value="Genomic_DNA"/>
</dbReference>
<dbReference type="Proteomes" id="UP000309997">
    <property type="component" value="Unassembled WGS sequence"/>
</dbReference>